<dbReference type="PANTHER" id="PTHR11844:SF33">
    <property type="entry name" value="TISSUE INHIBITOR OF METALLOPROTEINASE"/>
    <property type="match status" value="1"/>
</dbReference>
<keyword evidence="7" id="KW-1185">Reference proteome</keyword>
<keyword evidence="3" id="KW-0479">Metal-binding</keyword>
<dbReference type="Proteomes" id="UP000507470">
    <property type="component" value="Unassembled WGS sequence"/>
</dbReference>
<dbReference type="GO" id="GO:0031012">
    <property type="term" value="C:extracellular matrix"/>
    <property type="evidence" value="ECO:0007669"/>
    <property type="project" value="TreeGrafter"/>
</dbReference>
<evidence type="ECO:0000313" key="7">
    <source>
        <dbReference type="Proteomes" id="UP000507470"/>
    </source>
</evidence>
<dbReference type="SMART" id="SM00206">
    <property type="entry name" value="NTR"/>
    <property type="match status" value="1"/>
</dbReference>
<feature type="disulfide bond" evidence="4">
    <location>
        <begin position="37"/>
        <end position="138"/>
    </location>
</feature>
<dbReference type="OrthoDB" id="6041373at2759"/>
<evidence type="ECO:0000256" key="4">
    <source>
        <dbReference type="PIRSR" id="PIRSR601820-3"/>
    </source>
</evidence>
<dbReference type="GO" id="GO:0051045">
    <property type="term" value="P:negative regulation of membrane protein ectodomain proteolysis"/>
    <property type="evidence" value="ECO:0007669"/>
    <property type="project" value="TreeGrafter"/>
</dbReference>
<accession>A0A6J8ACV6</accession>
<name>A0A6J8ACV6_MYTCO</name>
<feature type="disulfide bond" evidence="4">
    <location>
        <begin position="25"/>
        <end position="90"/>
    </location>
</feature>
<feature type="binding site" evidence="3">
    <location>
        <position position="25"/>
    </location>
    <ligand>
        <name>Zn(2+)</name>
        <dbReference type="ChEBI" id="CHEBI:29105"/>
        <note>ligand shared with metalloproteinase partner</note>
    </ligand>
</feature>
<dbReference type="InterPro" id="IPR001820">
    <property type="entry name" value="TIMP"/>
</dbReference>
<dbReference type="InterPro" id="IPR008993">
    <property type="entry name" value="TIMP-like_OB-fold"/>
</dbReference>
<evidence type="ECO:0008006" key="8">
    <source>
        <dbReference type="Google" id="ProtNLM"/>
    </source>
</evidence>
<evidence type="ECO:0000313" key="6">
    <source>
        <dbReference type="EMBL" id="CAC5364209.1"/>
    </source>
</evidence>
<dbReference type="Pfam" id="PF00965">
    <property type="entry name" value="TIMP"/>
    <property type="match status" value="1"/>
</dbReference>
<protein>
    <recommendedName>
        <fullName evidence="8">NTR domain-containing protein</fullName>
    </recommendedName>
</protein>
<evidence type="ECO:0000256" key="2">
    <source>
        <dbReference type="ARBA" id="ARBA00022525"/>
    </source>
</evidence>
<feature type="disulfide bond" evidence="4">
    <location>
        <begin position="27"/>
        <end position="112"/>
    </location>
</feature>
<dbReference type="SUPFAM" id="SSF50242">
    <property type="entry name" value="TIMP-like"/>
    <property type="match status" value="1"/>
</dbReference>
<sequence length="186" mass="20619">MVCMIGVVFLFVTLFSWFPPDVSACSCFPQHPQNLLCQNSFALVGVILKRTAVNPLTVTYTVRVVKRIKGNVGAVGSEFKFNTASSGAACGVSYTIGTMQFLMGRGNRIGICDVLFPKTFENWVYLLTRGRNSYIRNCKCKVIREGDASTPMSCKLPNDSNTCYHKTALCRRGQGGKCEWKNDEQC</sequence>
<evidence type="ECO:0000256" key="5">
    <source>
        <dbReference type="SAM" id="SignalP"/>
    </source>
</evidence>
<comment type="subcellular location">
    <subcellularLocation>
        <location evidence="1">Secreted</location>
    </subcellularLocation>
</comment>
<dbReference type="Gene3D" id="3.90.370.10">
    <property type="entry name" value="Tissue inhibitor of metalloproteinase-1. Chain B, domain 1"/>
    <property type="match status" value="1"/>
</dbReference>
<keyword evidence="4" id="KW-1015">Disulfide bond</keyword>
<keyword evidence="3" id="KW-0862">Zinc</keyword>
<keyword evidence="5" id="KW-0732">Signal</keyword>
<gene>
    <name evidence="6" type="ORF">MCOR_5333</name>
</gene>
<feature type="signal peptide" evidence="5">
    <location>
        <begin position="1"/>
        <end position="24"/>
    </location>
</feature>
<evidence type="ECO:0000256" key="3">
    <source>
        <dbReference type="PIRSR" id="PIRSR601820-1"/>
    </source>
</evidence>
<dbReference type="GO" id="GO:0005615">
    <property type="term" value="C:extracellular space"/>
    <property type="evidence" value="ECO:0007669"/>
    <property type="project" value="TreeGrafter"/>
</dbReference>
<feature type="chain" id="PRO_5026781995" description="NTR domain-containing protein" evidence="5">
    <location>
        <begin position="25"/>
        <end position="186"/>
    </location>
</feature>
<dbReference type="Gene3D" id="2.40.50.120">
    <property type="match status" value="1"/>
</dbReference>
<dbReference type="PANTHER" id="PTHR11844">
    <property type="entry name" value="METALLOPROTEASE INHIBITOR"/>
    <property type="match status" value="1"/>
</dbReference>
<evidence type="ECO:0000256" key="1">
    <source>
        <dbReference type="ARBA" id="ARBA00004613"/>
    </source>
</evidence>
<proteinExistence type="predicted"/>
<dbReference type="GO" id="GO:0002020">
    <property type="term" value="F:protease binding"/>
    <property type="evidence" value="ECO:0007669"/>
    <property type="project" value="TreeGrafter"/>
</dbReference>
<organism evidence="6 7">
    <name type="scientific">Mytilus coruscus</name>
    <name type="common">Sea mussel</name>
    <dbReference type="NCBI Taxonomy" id="42192"/>
    <lineage>
        <taxon>Eukaryota</taxon>
        <taxon>Metazoa</taxon>
        <taxon>Spiralia</taxon>
        <taxon>Lophotrochozoa</taxon>
        <taxon>Mollusca</taxon>
        <taxon>Bivalvia</taxon>
        <taxon>Autobranchia</taxon>
        <taxon>Pteriomorphia</taxon>
        <taxon>Mytilida</taxon>
        <taxon>Mytiloidea</taxon>
        <taxon>Mytilidae</taxon>
        <taxon>Mytilinae</taxon>
        <taxon>Mytilus</taxon>
    </lineage>
</organism>
<reference evidence="6 7" key="1">
    <citation type="submission" date="2020-06" db="EMBL/GenBank/DDBJ databases">
        <authorList>
            <person name="Li R."/>
            <person name="Bekaert M."/>
        </authorList>
    </citation>
    <scope>NUCLEOTIDE SEQUENCE [LARGE SCALE GENOMIC DNA]</scope>
    <source>
        <strain evidence="7">wild</strain>
    </source>
</reference>
<dbReference type="EMBL" id="CACVKT020000955">
    <property type="protein sequence ID" value="CAC5364209.1"/>
    <property type="molecule type" value="Genomic_DNA"/>
</dbReference>
<keyword evidence="2" id="KW-0964">Secreted</keyword>
<dbReference type="GO" id="GO:0046872">
    <property type="term" value="F:metal ion binding"/>
    <property type="evidence" value="ECO:0007669"/>
    <property type="project" value="UniProtKB-KW"/>
</dbReference>
<dbReference type="InterPro" id="IPR027465">
    <property type="entry name" value="TIMP_C"/>
</dbReference>
<dbReference type="AlphaFoldDB" id="A0A6J8ACV6"/>
<dbReference type="GO" id="GO:0008191">
    <property type="term" value="F:metalloendopeptidase inhibitor activity"/>
    <property type="evidence" value="ECO:0007669"/>
    <property type="project" value="InterPro"/>
</dbReference>